<dbReference type="EMBL" id="KZ107841">
    <property type="protein sequence ID" value="OSS50878.1"/>
    <property type="molecule type" value="Genomic_DNA"/>
</dbReference>
<feature type="domain" description="Transcription factor TFIIIC triple barrel" evidence="1">
    <location>
        <begin position="17"/>
        <end position="150"/>
    </location>
</feature>
<dbReference type="Proteomes" id="UP000193240">
    <property type="component" value="Unassembled WGS sequence"/>
</dbReference>
<evidence type="ECO:0000313" key="3">
    <source>
        <dbReference type="Proteomes" id="UP000193240"/>
    </source>
</evidence>
<evidence type="ECO:0000313" key="2">
    <source>
        <dbReference type="EMBL" id="OSS50878.1"/>
    </source>
</evidence>
<reference evidence="2 3" key="1">
    <citation type="journal article" date="2017" name="Genome Announc.">
        <title>Genome sequence of the saprophytic ascomycete Epicoccum nigrum ICMP 19927 strain isolated from New Zealand.</title>
        <authorList>
            <person name="Fokin M."/>
            <person name="Fleetwood D."/>
            <person name="Weir B.S."/>
            <person name="Villas-Boas S.G."/>
        </authorList>
    </citation>
    <scope>NUCLEOTIDE SEQUENCE [LARGE SCALE GENOMIC DNA]</scope>
    <source>
        <strain evidence="2 3">ICMP 19927</strain>
    </source>
</reference>
<proteinExistence type="predicted"/>
<dbReference type="InterPro" id="IPR019481">
    <property type="entry name" value="TFIIIC_triple_barrel"/>
</dbReference>
<gene>
    <name evidence="2" type="ORF">B5807_04465</name>
</gene>
<dbReference type="Pfam" id="PF10419">
    <property type="entry name" value="TFIIIC_sub6"/>
    <property type="match status" value="1"/>
</dbReference>
<accession>A0A1Y2M6P6</accession>
<dbReference type="Gene3D" id="2.60.40.4370">
    <property type="match status" value="1"/>
</dbReference>
<protein>
    <recommendedName>
        <fullName evidence="1">Transcription factor TFIIIC triple barrel domain-containing protein</fullName>
    </recommendedName>
</protein>
<keyword evidence="3" id="KW-1185">Reference proteome</keyword>
<dbReference type="STRING" id="105696.A0A1Y2M6P6"/>
<name>A0A1Y2M6P6_EPING</name>
<dbReference type="InParanoid" id="A0A1Y2M6P6"/>
<sequence>MATPADDEWEYEYDDVETEDLYIPIDLSNIPKSQKHVEIERRTGHPTLVKTRVRALNAPHGQQQDAPTIDNANAKQPGLAGEAQIIGLHTENPLVMYNGQLLSLQWAATIGTDMFFAKPDPDAASDETPLRALPDVDLLAMSSAKLIAKVGRLRPKDELFDDAAMTEGAAAQTAEDGEEVAILSEALPTSFLGRLNAVKARKGEVTRLALSTTGNEARLVATPANVVPDAAQDAVEDSHDTAMGGT</sequence>
<organism evidence="2 3">
    <name type="scientific">Epicoccum nigrum</name>
    <name type="common">Soil fungus</name>
    <name type="synonym">Epicoccum purpurascens</name>
    <dbReference type="NCBI Taxonomy" id="105696"/>
    <lineage>
        <taxon>Eukaryota</taxon>
        <taxon>Fungi</taxon>
        <taxon>Dikarya</taxon>
        <taxon>Ascomycota</taxon>
        <taxon>Pezizomycotina</taxon>
        <taxon>Dothideomycetes</taxon>
        <taxon>Pleosporomycetidae</taxon>
        <taxon>Pleosporales</taxon>
        <taxon>Pleosporineae</taxon>
        <taxon>Didymellaceae</taxon>
        <taxon>Epicoccum</taxon>
    </lineage>
</organism>
<dbReference type="AlphaFoldDB" id="A0A1Y2M6P6"/>
<evidence type="ECO:0000259" key="1">
    <source>
        <dbReference type="Pfam" id="PF10419"/>
    </source>
</evidence>
<dbReference type="OMA" id="FSCSWAD"/>